<evidence type="ECO:0000313" key="2">
    <source>
        <dbReference type="Proteomes" id="UP001565236"/>
    </source>
</evidence>
<name>A0ABV4DPG5_9LACO</name>
<comment type="caution">
    <text evidence="1">The sequence shown here is derived from an EMBL/GenBank/DDBJ whole genome shotgun (WGS) entry which is preliminary data.</text>
</comment>
<protein>
    <submittedName>
        <fullName evidence="1">Uncharacterized protein</fullName>
    </submittedName>
</protein>
<dbReference type="RefSeq" id="WP_369941838.1">
    <property type="nucleotide sequence ID" value="NZ_JBCLUF010000016.1"/>
</dbReference>
<sequence length="101" mass="11729">MKARKEIAQRALELTVAFEQQTADDKVFQKIARYGKKELAARQIAPQNIMEKMSRAAYEAVLRGQGKIKMDATTLALVKEMEKLARERSILPFRRYDPWDE</sequence>
<accession>A0ABV4DPG5</accession>
<reference evidence="1 2" key="1">
    <citation type="submission" date="2024-03" db="EMBL/GenBank/DDBJ databases">
        <title>Mouse gut bacterial collection (mGBC) of GemPharmatech.</title>
        <authorList>
            <person name="He Y."/>
            <person name="Dong L."/>
            <person name="Wu D."/>
            <person name="Gao X."/>
            <person name="Lin Z."/>
        </authorList>
    </citation>
    <scope>NUCLEOTIDE SEQUENCE [LARGE SCALE GENOMIC DNA]</scope>
    <source>
        <strain evidence="1 2">15-30</strain>
    </source>
</reference>
<organism evidence="1 2">
    <name type="scientific">Ligilactobacillus faecis</name>
    <dbReference type="NCBI Taxonomy" id="762833"/>
    <lineage>
        <taxon>Bacteria</taxon>
        <taxon>Bacillati</taxon>
        <taxon>Bacillota</taxon>
        <taxon>Bacilli</taxon>
        <taxon>Lactobacillales</taxon>
        <taxon>Lactobacillaceae</taxon>
        <taxon>Ligilactobacillus</taxon>
    </lineage>
</organism>
<gene>
    <name evidence="1" type="ORF">AALT52_05575</name>
</gene>
<dbReference type="Proteomes" id="UP001565236">
    <property type="component" value="Unassembled WGS sequence"/>
</dbReference>
<evidence type="ECO:0000313" key="1">
    <source>
        <dbReference type="EMBL" id="MEY8662355.1"/>
    </source>
</evidence>
<dbReference type="EMBL" id="JBCLUF010000016">
    <property type="protein sequence ID" value="MEY8662355.1"/>
    <property type="molecule type" value="Genomic_DNA"/>
</dbReference>
<keyword evidence="2" id="KW-1185">Reference proteome</keyword>
<proteinExistence type="predicted"/>